<keyword evidence="1" id="KW-0732">Signal</keyword>
<evidence type="ECO:0000313" key="2">
    <source>
        <dbReference type="EMBL" id="OWL96552.1"/>
    </source>
</evidence>
<proteinExistence type="predicted"/>
<feature type="chain" id="PRO_5013016839" evidence="1">
    <location>
        <begin position="20"/>
        <end position="129"/>
    </location>
</feature>
<protein>
    <submittedName>
        <fullName evidence="2">Uncharacterized protein</fullName>
    </submittedName>
</protein>
<dbReference type="AlphaFoldDB" id="A0A2D0A804"/>
<evidence type="ECO:0000313" key="3">
    <source>
        <dbReference type="Proteomes" id="UP000197208"/>
    </source>
</evidence>
<organism evidence="2 3">
    <name type="scientific">Deinococcus indicus</name>
    <dbReference type="NCBI Taxonomy" id="223556"/>
    <lineage>
        <taxon>Bacteria</taxon>
        <taxon>Thermotogati</taxon>
        <taxon>Deinococcota</taxon>
        <taxon>Deinococci</taxon>
        <taxon>Deinococcales</taxon>
        <taxon>Deinococcaceae</taxon>
        <taxon>Deinococcus</taxon>
    </lineage>
</organism>
<reference evidence="2 3" key="1">
    <citation type="submission" date="2017-05" db="EMBL/GenBank/DDBJ databases">
        <title>De novo genome assembly of Deniococcus indicus strain DR1.</title>
        <authorList>
            <person name="Chauhan D."/>
            <person name="Yennamalli R.M."/>
            <person name="Priyadarshini R."/>
        </authorList>
    </citation>
    <scope>NUCLEOTIDE SEQUENCE [LARGE SCALE GENOMIC DNA]</scope>
    <source>
        <strain evidence="2 3">DR1</strain>
    </source>
</reference>
<comment type="caution">
    <text evidence="2">The sequence shown here is derived from an EMBL/GenBank/DDBJ whole genome shotgun (WGS) entry which is preliminary data.</text>
</comment>
<feature type="signal peptide" evidence="1">
    <location>
        <begin position="1"/>
        <end position="19"/>
    </location>
</feature>
<dbReference type="Proteomes" id="UP000197208">
    <property type="component" value="Unassembled WGS sequence"/>
</dbReference>
<accession>A0A2D0A804</accession>
<keyword evidence="3" id="KW-1185">Reference proteome</keyword>
<dbReference type="RefSeq" id="WP_088248340.1">
    <property type="nucleotide sequence ID" value="NZ_NHMK01000011.1"/>
</dbReference>
<dbReference type="EMBL" id="NHMK01000011">
    <property type="protein sequence ID" value="OWL96552.1"/>
    <property type="molecule type" value="Genomic_DNA"/>
</dbReference>
<evidence type="ECO:0000256" key="1">
    <source>
        <dbReference type="SAM" id="SignalP"/>
    </source>
</evidence>
<name>A0A2D0A804_9DEIO</name>
<sequence length="129" mass="14255">MLILQIAAAALLFSLIAAAAVSRAQAPTPVPMRDCNILTRRLSRVSAVHDSDYTAQELRDRADVHRRIVREGSGITFEALRAARLHLEQAELLSDLAATQDLAARIRNGHTDALRERRQVRVNIRLVGA</sequence>
<gene>
    <name evidence="2" type="ORF">CBQ26_09245</name>
</gene>